<dbReference type="Gene3D" id="1.10.530.10">
    <property type="match status" value="1"/>
</dbReference>
<accession>A0A178LQ11</accession>
<feature type="compositionally biased region" description="Pro residues" evidence="3">
    <location>
        <begin position="434"/>
        <end position="483"/>
    </location>
</feature>
<feature type="compositionally biased region" description="Pro residues" evidence="3">
    <location>
        <begin position="212"/>
        <end position="233"/>
    </location>
</feature>
<organism evidence="5 6">
    <name type="scientific">Mycolicibacterium iranicum</name>
    <name type="common">Mycobacterium iranicum</name>
    <dbReference type="NCBI Taxonomy" id="912594"/>
    <lineage>
        <taxon>Bacteria</taxon>
        <taxon>Bacillati</taxon>
        <taxon>Actinomycetota</taxon>
        <taxon>Actinomycetes</taxon>
        <taxon>Mycobacteriales</taxon>
        <taxon>Mycobacteriaceae</taxon>
        <taxon>Mycolicibacterium</taxon>
    </lineage>
</organism>
<feature type="compositionally biased region" description="Pro residues" evidence="3">
    <location>
        <begin position="243"/>
        <end position="255"/>
    </location>
</feature>
<dbReference type="PRINTS" id="PR01217">
    <property type="entry name" value="PRICHEXTENSN"/>
</dbReference>
<dbReference type="SUPFAM" id="SSF53955">
    <property type="entry name" value="Lysozyme-like"/>
    <property type="match status" value="1"/>
</dbReference>
<dbReference type="EMBL" id="LWCS01000042">
    <property type="protein sequence ID" value="OAN34782.1"/>
    <property type="molecule type" value="Genomic_DNA"/>
</dbReference>
<feature type="domain" description="Resuscitation-promoting factor core lysozyme-like" evidence="4">
    <location>
        <begin position="38"/>
        <end position="114"/>
    </location>
</feature>
<reference evidence="5 6" key="1">
    <citation type="submission" date="2016-04" db="EMBL/GenBank/DDBJ databases">
        <title>Draft Genome Sequences of Staphylococcus capitis Strain H36, S. capitis Strain H65, S. cohnii Strain H62, S. hominis Strain H69, Mycobacterium iranicum Strain H39, Plantibacter sp. Strain H53, Pseudomonas oryzihabitans Strain H72, and Microbacterium sp. Strain H83, isolated from residential settings.</title>
        <authorList>
            <person name="Lymperopoulou D."/>
            <person name="Adams R.I."/>
            <person name="Lindow S."/>
            <person name="Coil D.A."/>
            <person name="Jospin G."/>
            <person name="Eisen J.A."/>
        </authorList>
    </citation>
    <scope>NUCLEOTIDE SEQUENCE [LARGE SCALE GENOMIC DNA]</scope>
    <source>
        <strain evidence="5 6">H39</strain>
    </source>
</reference>
<feature type="compositionally biased region" description="Pro residues" evidence="3">
    <location>
        <begin position="145"/>
        <end position="163"/>
    </location>
</feature>
<dbReference type="STRING" id="912594.AWC12_02580"/>
<dbReference type="Pfam" id="PF06737">
    <property type="entry name" value="Transglycosylas"/>
    <property type="match status" value="1"/>
</dbReference>
<dbReference type="OrthoDB" id="1404170at2"/>
<name>A0A178LQ11_MYCIR</name>
<protein>
    <submittedName>
        <fullName evidence="5">Transglycosylase</fullName>
    </submittedName>
</protein>
<dbReference type="CDD" id="cd13925">
    <property type="entry name" value="RPF"/>
    <property type="match status" value="1"/>
</dbReference>
<comment type="similarity">
    <text evidence="1">Belongs to the transglycosylase family. Rpf subfamily.</text>
</comment>
<keyword evidence="2" id="KW-0378">Hydrolase</keyword>
<feature type="region of interest" description="Disordered" evidence="3">
    <location>
        <begin position="428"/>
        <end position="483"/>
    </location>
</feature>
<dbReference type="GO" id="GO:0016787">
    <property type="term" value="F:hydrolase activity"/>
    <property type="evidence" value="ECO:0007669"/>
    <property type="project" value="UniProtKB-KW"/>
</dbReference>
<evidence type="ECO:0000256" key="1">
    <source>
        <dbReference type="ARBA" id="ARBA00010830"/>
    </source>
</evidence>
<dbReference type="eggNOG" id="COG1652">
    <property type="taxonomic scope" value="Bacteria"/>
</dbReference>
<evidence type="ECO:0000256" key="3">
    <source>
        <dbReference type="SAM" id="MobiDB-lite"/>
    </source>
</evidence>
<feature type="region of interest" description="Disordered" evidence="3">
    <location>
        <begin position="144"/>
        <end position="255"/>
    </location>
</feature>
<dbReference type="AlphaFoldDB" id="A0A178LQ11"/>
<proteinExistence type="inferred from homology"/>
<sequence>MSGRHRKPASSAKNVAKIAFTGAVIGGGGLALAGQAGAATDGEWDKVASCESGGNWAINTGNGYHGGLQFSPSTWSGHGGGEFAPAAYLATKEEQIAVAERVLASQGKGAWPSCGGPLSAATPRNVVDEPPAPAPFDPLGLNALLPPPPPAPFAPPPPPPAPAPFDAMAAPAPLPPAPLPPAPAPAPPAPVDMLAAPAPLPPAPAAELSAPAPAPLPPSIGPLKLPPRPPAPAPFDAMSAPAPVDPVPPAPVDPMPPAPAVDVANVAPLDAPLGAPVPAEAPTAVIAAANWDAAPAPAPGEPQVWSLGVDAPLQPALPLPPAPAPAPVVAAPAPDPLAPLAPLANAPVPPEAYDIANQAISGELPVPSEIPHLASPENLPPGAALAPQGPQESANVTYLKEIWHAIRTQEISGSDALLALTQRPLTATGGGPAPMAPVAPAPAPGAPAPAPGAPVPLAAPAPLPAPGPLAAPAPAPAPVLPPA</sequence>
<evidence type="ECO:0000313" key="5">
    <source>
        <dbReference type="EMBL" id="OAN34782.1"/>
    </source>
</evidence>
<comment type="caution">
    <text evidence="5">The sequence shown here is derived from an EMBL/GenBank/DDBJ whole genome shotgun (WGS) entry which is preliminary data.</text>
</comment>
<feature type="compositionally biased region" description="Pro residues" evidence="3">
    <location>
        <begin position="172"/>
        <end position="190"/>
    </location>
</feature>
<dbReference type="InterPro" id="IPR023346">
    <property type="entry name" value="Lysozyme-like_dom_sf"/>
</dbReference>
<evidence type="ECO:0000313" key="6">
    <source>
        <dbReference type="Proteomes" id="UP000078396"/>
    </source>
</evidence>
<dbReference type="Proteomes" id="UP000078396">
    <property type="component" value="Unassembled WGS sequence"/>
</dbReference>
<evidence type="ECO:0000259" key="4">
    <source>
        <dbReference type="Pfam" id="PF06737"/>
    </source>
</evidence>
<evidence type="ECO:0000256" key="2">
    <source>
        <dbReference type="ARBA" id="ARBA00022801"/>
    </source>
</evidence>
<dbReference type="InterPro" id="IPR010618">
    <property type="entry name" value="RPF"/>
</dbReference>
<dbReference type="RefSeq" id="WP_064283676.1">
    <property type="nucleotide sequence ID" value="NZ_LWCS01000042.1"/>
</dbReference>
<gene>
    <name evidence="5" type="ORF">A4X20_26785</name>
</gene>